<feature type="domain" description="Kazal-like" evidence="5">
    <location>
        <begin position="628"/>
        <end position="684"/>
    </location>
</feature>
<dbReference type="WBParaSite" id="ALUE_0000624101-mRNA-1">
    <property type="protein sequence ID" value="ALUE_0000624101-mRNA-1"/>
    <property type="gene ID" value="ALUE_0000624101"/>
</dbReference>
<dbReference type="PANTHER" id="PTHR10913:SF45">
    <property type="entry name" value="FOLLISTATIN, ISOFORM A-RELATED"/>
    <property type="match status" value="1"/>
</dbReference>
<organism evidence="6 7">
    <name type="scientific">Ascaris lumbricoides</name>
    <name type="common">Giant roundworm</name>
    <dbReference type="NCBI Taxonomy" id="6252"/>
    <lineage>
        <taxon>Eukaryota</taxon>
        <taxon>Metazoa</taxon>
        <taxon>Ecdysozoa</taxon>
        <taxon>Nematoda</taxon>
        <taxon>Chromadorea</taxon>
        <taxon>Rhabditida</taxon>
        <taxon>Spirurina</taxon>
        <taxon>Ascaridomorpha</taxon>
        <taxon>Ascaridoidea</taxon>
        <taxon>Ascarididae</taxon>
        <taxon>Ascaris</taxon>
    </lineage>
</organism>
<feature type="compositionally biased region" description="Basic and acidic residues" evidence="4">
    <location>
        <begin position="270"/>
        <end position="288"/>
    </location>
</feature>
<dbReference type="InterPro" id="IPR036058">
    <property type="entry name" value="Kazal_dom_sf"/>
</dbReference>
<dbReference type="Pfam" id="PF00050">
    <property type="entry name" value="Kazal_1"/>
    <property type="match status" value="2"/>
</dbReference>
<keyword evidence="2" id="KW-0722">Serine protease inhibitor</keyword>
<protein>
    <submittedName>
        <fullName evidence="7">Kazal-like domain-containing protein</fullName>
    </submittedName>
</protein>
<feature type="domain" description="Kazal-like" evidence="5">
    <location>
        <begin position="986"/>
        <end position="1035"/>
    </location>
</feature>
<feature type="domain" description="Kazal-like" evidence="5">
    <location>
        <begin position="930"/>
        <end position="985"/>
    </location>
</feature>
<feature type="region of interest" description="Disordered" evidence="4">
    <location>
        <begin position="789"/>
        <end position="826"/>
    </location>
</feature>
<dbReference type="GO" id="GO:0030154">
    <property type="term" value="P:cell differentiation"/>
    <property type="evidence" value="ECO:0007669"/>
    <property type="project" value="TreeGrafter"/>
</dbReference>
<evidence type="ECO:0000256" key="4">
    <source>
        <dbReference type="SAM" id="MobiDB-lite"/>
    </source>
</evidence>
<dbReference type="SMART" id="SM00280">
    <property type="entry name" value="KAZAL"/>
    <property type="match status" value="12"/>
</dbReference>
<dbReference type="Gene3D" id="3.30.60.30">
    <property type="match status" value="12"/>
</dbReference>
<keyword evidence="1" id="KW-0646">Protease inhibitor</keyword>
<feature type="domain" description="Kazal-like" evidence="5">
    <location>
        <begin position="1077"/>
        <end position="1133"/>
    </location>
</feature>
<accession>A0A9J2P956</accession>
<evidence type="ECO:0000313" key="7">
    <source>
        <dbReference type="WBParaSite" id="ALUE_0000624101-mRNA-1"/>
    </source>
</evidence>
<feature type="domain" description="Kazal-like" evidence="5">
    <location>
        <begin position="441"/>
        <end position="498"/>
    </location>
</feature>
<name>A0A9J2P956_ASCLU</name>
<dbReference type="SUPFAM" id="SSF100895">
    <property type="entry name" value="Kazal-type serine protease inhibitors"/>
    <property type="match status" value="12"/>
</dbReference>
<feature type="compositionally biased region" description="Polar residues" evidence="4">
    <location>
        <begin position="316"/>
        <end position="328"/>
    </location>
</feature>
<dbReference type="PROSITE" id="PS51465">
    <property type="entry name" value="KAZAL_2"/>
    <property type="match status" value="8"/>
</dbReference>
<dbReference type="CDD" id="cd00104">
    <property type="entry name" value="KAZAL_FS"/>
    <property type="match status" value="7"/>
</dbReference>
<feature type="region of interest" description="Disordered" evidence="4">
    <location>
        <begin position="1"/>
        <end position="37"/>
    </location>
</feature>
<dbReference type="InterPro" id="IPR050653">
    <property type="entry name" value="Prot_Inhib_GrowthFact_Antg"/>
</dbReference>
<feature type="domain" description="Kazal-like" evidence="5">
    <location>
        <begin position="734"/>
        <end position="792"/>
    </location>
</feature>
<keyword evidence="3" id="KW-1015">Disulfide bond</keyword>
<feature type="domain" description="Kazal-like" evidence="5">
    <location>
        <begin position="881"/>
        <end position="929"/>
    </location>
</feature>
<feature type="region of interest" description="Disordered" evidence="4">
    <location>
        <begin position="304"/>
        <end position="339"/>
    </location>
</feature>
<reference evidence="7" key="1">
    <citation type="submission" date="2023-03" db="UniProtKB">
        <authorList>
            <consortium name="WormBaseParasite"/>
        </authorList>
    </citation>
    <scope>IDENTIFICATION</scope>
</reference>
<evidence type="ECO:0000256" key="2">
    <source>
        <dbReference type="ARBA" id="ARBA00022900"/>
    </source>
</evidence>
<evidence type="ECO:0000259" key="5">
    <source>
        <dbReference type="PROSITE" id="PS51465"/>
    </source>
</evidence>
<sequence length="1329" mass="147937">MASYVISVPDATDRPEIPPNQWNNQSTELQETSAQSGLLIDDEKNPSKTAETNAGSSVVNFVLNTHQQSASFSEILPSQRKALSTAQGANLTEVEDNSKVAAVSFANVAVPVRLLDELGRMPFPFDSNGRSAPGVSVNGREYVWSNENSSTIEKEVLESSYKGTAVDSSHNEEATAFYYKNTLLSYVDGSGFVKAQEAGRHETTSTTRAGSEVTMSSKRFTADDTIDNYTTLSSESPGMNFESRELRKDAPTQLTLTSGSNAFITNHTELKKETSREHSQTYDARENSSDEISLLVVTDGTNFEYGGQHLDRDEGTTSQLRTSENDMQSSEHVHESTEQMSDAELLVSKTVNNSVEKVSTTSDAKEPLSSHVAEGLTANTSGAADVIPPFSSEKTAEDNDDFQLKKVLPEFDNRTEERSNVLEELSEVNGSSAVIKTAITGSDELPCSAVQCDKNFEPVCDSNGRTHRNACLFRFYQCKVLKTSAVRLQIAYRGQCDKLASSCQAKEELMFRHAVHFVTVACGSAKSDEAMRVVNEVVIEEHVENVAFLKSLGACAQDVGSDKPMSEISVMSSNVGTSPLKDDFDCPEPHCSNIRSIVCDSEGKLHRNECLFAWARCLAAREGRTLTIMPESECETFTCTQNCSNDYQPVCSSDFITYPNRCFFHKAKCAGNEIEVLFDGECRECLQEPCSSTNENEPESSFICDHNEETKLKCEFEMLRCIYEKKYGYVISATYEGRCCPSEEVCPDYTEEICDSYGRTHKNLCLFEVMKCRSLKIDGINLTVARNGSCESQGPNLQTPSTEAGEDGKKSTQAENAAGPPTNATGDSDIEVKQCAQQTCPQHYQPVCGTDSKTYANECVLHSVRCASSSPLAVAYEGECCFNSCPGRWQPVCDSRYITHENLCEFGVYRCLALRIEHVNLTISRYDACEHEQCTRRCGQIYEPVCASNGETYRNECELKNVICVRSRKMSAGDKLIYLDYKGECCSEVKCDSLFSPVCDNEGKTHANRCQFRKAACLSKKLHGKMLTIQYERPCCNQPCGNEVKPVCDGERTYDNLCKFRIAQCEAEIRGEVLSLAYPGKCCEEPEGKCSTTGPLCDSEGQTHANMCKLLRKQCVLNKLQPKSISIAHRGECCKVEVCTTYDQPVCDRRGVTHLSLCHFRNAKCVYDKTHFNTTLQLDYTGACCVSACDDTWDAVCDQHGILYRNKCYFNVKKCEADRRHGSILLQTLCPKRYFPEALRHLSDIYRSSQTVPSYDSYGDHTERVLFKSKSSNSFIPDRQLSDSLPCRHIHQVIIRATLKLRQWRYKVIYLLIAVNNVHTVCCCPKHKK</sequence>
<evidence type="ECO:0000313" key="6">
    <source>
        <dbReference type="Proteomes" id="UP000036681"/>
    </source>
</evidence>
<evidence type="ECO:0000256" key="3">
    <source>
        <dbReference type="ARBA" id="ARBA00023157"/>
    </source>
</evidence>
<dbReference type="Pfam" id="PF07648">
    <property type="entry name" value="Kazal_2"/>
    <property type="match status" value="8"/>
</dbReference>
<feature type="compositionally biased region" description="Polar residues" evidence="4">
    <location>
        <begin position="20"/>
        <end position="36"/>
    </location>
</feature>
<proteinExistence type="predicted"/>
<dbReference type="Proteomes" id="UP000036681">
    <property type="component" value="Unplaced"/>
</dbReference>
<feature type="compositionally biased region" description="Polar residues" evidence="4">
    <location>
        <begin position="789"/>
        <end position="802"/>
    </location>
</feature>
<dbReference type="GO" id="GO:0005576">
    <property type="term" value="C:extracellular region"/>
    <property type="evidence" value="ECO:0007669"/>
    <property type="project" value="TreeGrafter"/>
</dbReference>
<feature type="domain" description="Kazal-like" evidence="5">
    <location>
        <begin position="829"/>
        <end position="880"/>
    </location>
</feature>
<keyword evidence="6" id="KW-1185">Reference proteome</keyword>
<evidence type="ECO:0000256" key="1">
    <source>
        <dbReference type="ARBA" id="ARBA00022690"/>
    </source>
</evidence>
<dbReference type="PANTHER" id="PTHR10913">
    <property type="entry name" value="FOLLISTATIN-RELATED"/>
    <property type="match status" value="1"/>
</dbReference>
<feature type="region of interest" description="Disordered" evidence="4">
    <location>
        <begin position="270"/>
        <end position="289"/>
    </location>
</feature>
<dbReference type="InterPro" id="IPR002350">
    <property type="entry name" value="Kazal_dom"/>
</dbReference>